<organism evidence="1 2">
    <name type="scientific">Phakopsora pachyrhizi</name>
    <name type="common">Asian soybean rust disease fungus</name>
    <dbReference type="NCBI Taxonomy" id="170000"/>
    <lineage>
        <taxon>Eukaryota</taxon>
        <taxon>Fungi</taxon>
        <taxon>Dikarya</taxon>
        <taxon>Basidiomycota</taxon>
        <taxon>Pucciniomycotina</taxon>
        <taxon>Pucciniomycetes</taxon>
        <taxon>Pucciniales</taxon>
        <taxon>Phakopsoraceae</taxon>
        <taxon>Phakopsora</taxon>
    </lineage>
</organism>
<dbReference type="Proteomes" id="UP001153365">
    <property type="component" value="Unassembled WGS sequence"/>
</dbReference>
<keyword evidence="2" id="KW-1185">Reference proteome</keyword>
<dbReference type="EMBL" id="CALTRL010005240">
    <property type="protein sequence ID" value="CAH7684182.1"/>
    <property type="molecule type" value="Genomic_DNA"/>
</dbReference>
<gene>
    <name evidence="1" type="ORF">PPACK8108_LOCUS18227</name>
</gene>
<comment type="caution">
    <text evidence="1">The sequence shown here is derived from an EMBL/GenBank/DDBJ whole genome shotgun (WGS) entry which is preliminary data.</text>
</comment>
<dbReference type="AlphaFoldDB" id="A0AAV0BCT2"/>
<evidence type="ECO:0000313" key="2">
    <source>
        <dbReference type="Proteomes" id="UP001153365"/>
    </source>
</evidence>
<proteinExistence type="predicted"/>
<protein>
    <submittedName>
        <fullName evidence="1">Uncharacterized protein</fullName>
    </submittedName>
</protein>
<reference evidence="1" key="1">
    <citation type="submission" date="2022-06" db="EMBL/GenBank/DDBJ databases">
        <authorList>
            <consortium name="SYNGENTA / RWTH Aachen University"/>
        </authorList>
    </citation>
    <scope>NUCLEOTIDE SEQUENCE</scope>
</reference>
<sequence length="118" mass="12591">MLRSGRGWAGGQAGQDWGWAEKHRNNFKTKLFCLGLRGRSWGLVGLAGEGAVLARAGVWLAWQGKGLIWLGLASLLLGSDRLRAGWAKAEDAAGQALFGLDHGKARDSWGLAGSKVSY</sequence>
<evidence type="ECO:0000313" key="1">
    <source>
        <dbReference type="EMBL" id="CAH7684182.1"/>
    </source>
</evidence>
<name>A0AAV0BCT2_PHAPC</name>
<accession>A0AAV0BCT2</accession>